<dbReference type="EMBL" id="JAJGCB010000008">
    <property type="protein sequence ID" value="KAJ8991435.1"/>
    <property type="molecule type" value="Genomic_DNA"/>
</dbReference>
<keyword evidence="4 8" id="KW-0689">Ribosomal protein</keyword>
<evidence type="ECO:0000259" key="9">
    <source>
        <dbReference type="Pfam" id="PF00347"/>
    </source>
</evidence>
<dbReference type="FunFam" id="3.90.930.12:FF:000006">
    <property type="entry name" value="50S ribosomal protein L6"/>
    <property type="match status" value="1"/>
</dbReference>
<dbReference type="PROSITE" id="PS00525">
    <property type="entry name" value="RIBOSOMAL_L6_1"/>
    <property type="match status" value="1"/>
</dbReference>
<proteinExistence type="inferred from homology"/>
<feature type="domain" description="Large ribosomal subunit protein uL6 alpha-beta" evidence="9">
    <location>
        <begin position="157"/>
        <end position="240"/>
    </location>
</feature>
<evidence type="ECO:0000256" key="3">
    <source>
        <dbReference type="ARBA" id="ARBA00022884"/>
    </source>
</evidence>
<protein>
    <recommendedName>
        <fullName evidence="7">Large ribosomal subunit protein uL6m</fullName>
    </recommendedName>
</protein>
<dbReference type="Pfam" id="PF00347">
    <property type="entry name" value="Ribosomal_L6"/>
    <property type="match status" value="1"/>
</dbReference>
<keyword evidence="5 8" id="KW-0687">Ribonucleoprotein</keyword>
<comment type="caution">
    <text evidence="10">The sequence shown here is derived from an EMBL/GenBank/DDBJ whole genome shotgun (WGS) entry which is preliminary data.</text>
</comment>
<name>A0AAN6EWY9_EXODE</name>
<evidence type="ECO:0000256" key="5">
    <source>
        <dbReference type="ARBA" id="ARBA00023274"/>
    </source>
</evidence>
<evidence type="ECO:0000256" key="7">
    <source>
        <dbReference type="ARBA" id="ARBA00069416"/>
    </source>
</evidence>
<keyword evidence="3" id="KW-0694">RNA-binding</keyword>
<dbReference type="InterPro" id="IPR020040">
    <property type="entry name" value="Ribosomal_uL6_a/b-dom"/>
</dbReference>
<evidence type="ECO:0000256" key="8">
    <source>
        <dbReference type="RuleBase" id="RU003869"/>
    </source>
</evidence>
<evidence type="ECO:0000256" key="1">
    <source>
        <dbReference type="ARBA" id="ARBA00009356"/>
    </source>
</evidence>
<keyword evidence="2" id="KW-0699">rRNA-binding</keyword>
<evidence type="ECO:0000256" key="6">
    <source>
        <dbReference type="ARBA" id="ARBA00037226"/>
    </source>
</evidence>
<organism evidence="10 11">
    <name type="scientific">Exophiala dermatitidis</name>
    <name type="common">Black yeast-like fungus</name>
    <name type="synonym">Wangiella dermatitidis</name>
    <dbReference type="NCBI Taxonomy" id="5970"/>
    <lineage>
        <taxon>Eukaryota</taxon>
        <taxon>Fungi</taxon>
        <taxon>Dikarya</taxon>
        <taxon>Ascomycota</taxon>
        <taxon>Pezizomycotina</taxon>
        <taxon>Eurotiomycetes</taxon>
        <taxon>Chaetothyriomycetidae</taxon>
        <taxon>Chaetothyriales</taxon>
        <taxon>Herpotrichiellaceae</taxon>
        <taxon>Exophiala</taxon>
    </lineage>
</organism>
<comment type="function">
    <text evidence="6">Component of the mitochondrial ribosome (mitoribosome), a dedicated translation machinery responsible for the synthesis of mitochondrial genome-encoded proteins, including at least some of the essential transmembrane subunits of the mitochondrial respiratory chain. The mitoribosomes are attached to the mitochondrial inner membrane and translation products are cotranslationally integrated into the membrane.</text>
</comment>
<dbReference type="SUPFAM" id="SSF56053">
    <property type="entry name" value="Ribosomal protein L6"/>
    <property type="match status" value="2"/>
</dbReference>
<evidence type="ECO:0000256" key="4">
    <source>
        <dbReference type="ARBA" id="ARBA00022980"/>
    </source>
</evidence>
<dbReference type="PANTHER" id="PTHR11655:SF14">
    <property type="entry name" value="LARGE RIBOSOMAL SUBUNIT PROTEIN UL6M"/>
    <property type="match status" value="1"/>
</dbReference>
<dbReference type="GO" id="GO:0005762">
    <property type="term" value="C:mitochondrial large ribosomal subunit"/>
    <property type="evidence" value="ECO:0007669"/>
    <property type="project" value="TreeGrafter"/>
</dbReference>
<evidence type="ECO:0000313" key="11">
    <source>
        <dbReference type="Proteomes" id="UP001161757"/>
    </source>
</evidence>
<sequence>MACAGLQSSLRHLVRDAGRSREVPSFLVPALTQPWTCRHNSTLQEHIPQSRIGRTPITIPPEVSLRFYDLPKSNARSRNPDTPSAALEVTGPLGKMTVPLPPYLKAEHDEVSNKLSISVSDAAEKHQRSMWGTMRALVQNSVSGVSEGHLCILRLVGVGYRATVEDSAITKKPEYPGQKFVNLKLGYAHPVEMPVPKGVKASVPQPTRILLEGCDKQAIKQFAAEIRTWRKPEPYKGKGIFIDDETIRLKAKKIK</sequence>
<dbReference type="GO" id="GO:0019843">
    <property type="term" value="F:rRNA binding"/>
    <property type="evidence" value="ECO:0007669"/>
    <property type="project" value="UniProtKB-KW"/>
</dbReference>
<dbReference type="Gene3D" id="3.90.930.12">
    <property type="entry name" value="Ribosomal protein L6, alpha-beta domain"/>
    <property type="match status" value="2"/>
</dbReference>
<dbReference type="InterPro" id="IPR000702">
    <property type="entry name" value="Ribosomal_uL6-like"/>
</dbReference>
<dbReference type="InterPro" id="IPR002358">
    <property type="entry name" value="Ribosomal_uL6_CS"/>
</dbReference>
<dbReference type="Proteomes" id="UP001161757">
    <property type="component" value="Unassembled WGS sequence"/>
</dbReference>
<reference evidence="10" key="1">
    <citation type="submission" date="2023-01" db="EMBL/GenBank/DDBJ databases">
        <title>Exophiala dermititidis isolated from Cystic Fibrosis Patient.</title>
        <authorList>
            <person name="Kurbessoian T."/>
            <person name="Crocker A."/>
            <person name="Murante D."/>
            <person name="Hogan D.A."/>
            <person name="Stajich J.E."/>
        </authorList>
    </citation>
    <scope>NUCLEOTIDE SEQUENCE</scope>
    <source>
        <strain evidence="10">Ex8</strain>
    </source>
</reference>
<dbReference type="GO" id="GO:0003735">
    <property type="term" value="F:structural constituent of ribosome"/>
    <property type="evidence" value="ECO:0007669"/>
    <property type="project" value="InterPro"/>
</dbReference>
<dbReference type="PRINTS" id="PR00059">
    <property type="entry name" value="RIBOSOMALL6"/>
</dbReference>
<accession>A0AAN6EWY9</accession>
<dbReference type="GO" id="GO:0006412">
    <property type="term" value="P:translation"/>
    <property type="evidence" value="ECO:0007669"/>
    <property type="project" value="InterPro"/>
</dbReference>
<evidence type="ECO:0000313" key="10">
    <source>
        <dbReference type="EMBL" id="KAJ8991435.1"/>
    </source>
</evidence>
<dbReference type="PANTHER" id="PTHR11655">
    <property type="entry name" value="60S/50S RIBOSOMAL PROTEIN L6/L9"/>
    <property type="match status" value="1"/>
</dbReference>
<comment type="similarity">
    <text evidence="1 8">Belongs to the universal ribosomal protein uL6 family.</text>
</comment>
<dbReference type="InterPro" id="IPR019906">
    <property type="entry name" value="Ribosomal_uL6_bac-type"/>
</dbReference>
<dbReference type="InterPro" id="IPR036789">
    <property type="entry name" value="Ribosomal_uL6-like_a/b-dom_sf"/>
</dbReference>
<gene>
    <name evidence="10" type="primary">MRPL6</name>
    <name evidence="10" type="ORF">HRR80_004770</name>
</gene>
<evidence type="ECO:0000256" key="2">
    <source>
        <dbReference type="ARBA" id="ARBA00022730"/>
    </source>
</evidence>
<dbReference type="AlphaFoldDB" id="A0AAN6EWY9"/>